<accession>A0A137SIA1</accession>
<dbReference type="AlphaFoldDB" id="A0A137SIA1"/>
<evidence type="ECO:0000313" key="2">
    <source>
        <dbReference type="Proteomes" id="UP000070282"/>
    </source>
</evidence>
<protein>
    <submittedName>
        <fullName evidence="1">Uncharacterized protein</fullName>
    </submittedName>
</protein>
<gene>
    <name evidence="1" type="ORF">J122_199</name>
</gene>
<comment type="caution">
    <text evidence="1">The sequence shown here is derived from an EMBL/GenBank/DDBJ whole genome shotgun (WGS) entry which is preliminary data.</text>
</comment>
<dbReference type="EMBL" id="LOCO01000001">
    <property type="protein sequence ID" value="KXO12153.1"/>
    <property type="molecule type" value="Genomic_DNA"/>
</dbReference>
<reference evidence="2" key="1">
    <citation type="submission" date="2015-12" db="EMBL/GenBank/DDBJ databases">
        <authorList>
            <person name="Lima A."/>
            <person name="Farahani Zayas N."/>
            <person name="Castro Da Silva M.A."/>
            <person name="Cabral A."/>
            <person name="Pessatti M.L."/>
        </authorList>
    </citation>
    <scope>NUCLEOTIDE SEQUENCE [LARGE SCALE GENOMIC DNA]</scope>
    <source>
        <strain evidence="2">LAMA 842</strain>
    </source>
</reference>
<organism evidence="1 2">
    <name type="scientific">Marinobacter excellens LAMA 842</name>
    <dbReference type="NCBI Taxonomy" id="1306954"/>
    <lineage>
        <taxon>Bacteria</taxon>
        <taxon>Pseudomonadati</taxon>
        <taxon>Pseudomonadota</taxon>
        <taxon>Gammaproteobacteria</taxon>
        <taxon>Pseudomonadales</taxon>
        <taxon>Marinobacteraceae</taxon>
        <taxon>Marinobacter</taxon>
    </lineage>
</organism>
<evidence type="ECO:0000313" key="1">
    <source>
        <dbReference type="EMBL" id="KXO12153.1"/>
    </source>
</evidence>
<sequence>MCVGHGLYPFYVSVQKGRKRCCQQPPEPTACSYNPAGDDVGRNFSAFRFIIEIYMVYFRHFSGEYQKWISR</sequence>
<name>A0A137SIA1_9GAMM</name>
<keyword evidence="2" id="KW-1185">Reference proteome</keyword>
<dbReference type="Proteomes" id="UP000070282">
    <property type="component" value="Unassembled WGS sequence"/>
</dbReference>
<proteinExistence type="predicted"/>